<feature type="region of interest" description="Disordered" evidence="1">
    <location>
        <begin position="1"/>
        <end position="47"/>
    </location>
</feature>
<keyword evidence="4" id="KW-1185">Reference proteome</keyword>
<dbReference type="AlphaFoldDB" id="A0A1B9G122"/>
<protein>
    <submittedName>
        <fullName evidence="2">Uncharacterized protein</fullName>
    </submittedName>
</protein>
<feature type="compositionally biased region" description="Basic residues" evidence="1">
    <location>
        <begin position="12"/>
        <end position="21"/>
    </location>
</feature>
<evidence type="ECO:0000313" key="2">
    <source>
        <dbReference type="EMBL" id="OCF24708.1"/>
    </source>
</evidence>
<feature type="compositionally biased region" description="Polar residues" evidence="1">
    <location>
        <begin position="30"/>
        <end position="39"/>
    </location>
</feature>
<accession>A0A1B9G122</accession>
<sequence length="241" mass="27008">MEQMHSHLWSTRGRKSGRRSRQSSSQQSTVLSPLKTSENPADLNEARDSCMSGDHATHDGIHVVSTRSDTDTIVSPYLSDWIVISQDPVDPQGAWDFCMSSVHPTVISQNPADLDVALDIRMSSRNATPERILEVFTKRGTGTSAEDGDHIYGLLDTDSIIAKYHNDSMTVEARKASIAAMFKAAMTNSNYTKERIDDARLASSRWHDPEYRGKKYDAALNFDLDEEDDEAALKVLKWHYD</sequence>
<dbReference type="Proteomes" id="UP000092730">
    <property type="component" value="Chromosome 5"/>
</dbReference>
<dbReference type="KEGG" id="kbi:30210568"/>
<evidence type="ECO:0000313" key="4">
    <source>
        <dbReference type="Proteomes" id="UP000092730"/>
    </source>
</evidence>
<evidence type="ECO:0000256" key="1">
    <source>
        <dbReference type="SAM" id="MobiDB-lite"/>
    </source>
</evidence>
<proteinExistence type="predicted"/>
<reference evidence="3" key="4">
    <citation type="submission" date="2024-02" db="EMBL/GenBank/DDBJ databases">
        <title>Comparative genomics of Cryptococcus and Kwoniella reveals pathogenesis evolution and contrasting modes of karyotype evolution via chromosome fusion or intercentromeric recombination.</title>
        <authorList>
            <person name="Coelho M.A."/>
            <person name="David-Palma M."/>
            <person name="Shea T."/>
            <person name="Bowers K."/>
            <person name="McGinley-Smith S."/>
            <person name="Mohammad A.W."/>
            <person name="Gnirke A."/>
            <person name="Yurkov A.M."/>
            <person name="Nowrousian M."/>
            <person name="Sun S."/>
            <person name="Cuomo C.A."/>
            <person name="Heitman J."/>
        </authorList>
    </citation>
    <scope>NUCLEOTIDE SEQUENCE</scope>
    <source>
        <strain evidence="3">CBS 10118</strain>
    </source>
</reference>
<evidence type="ECO:0000313" key="3">
    <source>
        <dbReference type="EMBL" id="WVW84535.1"/>
    </source>
</evidence>
<dbReference type="GeneID" id="30210568"/>
<name>A0A1B9G122_9TREE</name>
<dbReference type="VEuPathDB" id="FungiDB:I302_06169"/>
<dbReference type="RefSeq" id="XP_019045778.1">
    <property type="nucleotide sequence ID" value="XM_019192781.1"/>
</dbReference>
<organism evidence="2">
    <name type="scientific">Kwoniella bestiolae CBS 10118</name>
    <dbReference type="NCBI Taxonomy" id="1296100"/>
    <lineage>
        <taxon>Eukaryota</taxon>
        <taxon>Fungi</taxon>
        <taxon>Dikarya</taxon>
        <taxon>Basidiomycota</taxon>
        <taxon>Agaricomycotina</taxon>
        <taxon>Tremellomycetes</taxon>
        <taxon>Tremellales</taxon>
        <taxon>Cryptococcaceae</taxon>
        <taxon>Kwoniella</taxon>
    </lineage>
</organism>
<dbReference type="EMBL" id="KI894022">
    <property type="protein sequence ID" value="OCF24708.1"/>
    <property type="molecule type" value="Genomic_DNA"/>
</dbReference>
<reference evidence="2" key="3">
    <citation type="submission" date="2014-01" db="EMBL/GenBank/DDBJ databases">
        <title>Evolution of pathogenesis and genome organization in the Tremellales.</title>
        <authorList>
            <person name="Cuomo C."/>
            <person name="Litvintseva A."/>
            <person name="Heitman J."/>
            <person name="Chen Y."/>
            <person name="Sun S."/>
            <person name="Springer D."/>
            <person name="Dromer F."/>
            <person name="Young S."/>
            <person name="Zeng Q."/>
            <person name="Chapman S."/>
            <person name="Gujja S."/>
            <person name="Saif S."/>
            <person name="Birren B."/>
        </authorList>
    </citation>
    <scope>NUCLEOTIDE SEQUENCE</scope>
    <source>
        <strain evidence="2">CBS 10118</strain>
    </source>
</reference>
<dbReference type="EMBL" id="CP144545">
    <property type="protein sequence ID" value="WVW84535.1"/>
    <property type="molecule type" value="Genomic_DNA"/>
</dbReference>
<gene>
    <name evidence="2" type="ORF">I302_06169</name>
    <name evidence="3" type="ORF">I302_106569</name>
</gene>
<reference evidence="3" key="2">
    <citation type="submission" date="2013-07" db="EMBL/GenBank/DDBJ databases">
        <authorList>
            <consortium name="The Broad Institute Genome Sequencing Platform"/>
            <person name="Cuomo C."/>
            <person name="Litvintseva A."/>
            <person name="Chen Y."/>
            <person name="Heitman J."/>
            <person name="Sun S."/>
            <person name="Springer D."/>
            <person name="Dromer F."/>
            <person name="Young S.K."/>
            <person name="Zeng Q."/>
            <person name="Gargeya S."/>
            <person name="Fitzgerald M."/>
            <person name="Abouelleil A."/>
            <person name="Alvarado L."/>
            <person name="Berlin A.M."/>
            <person name="Chapman S.B."/>
            <person name="Dewar J."/>
            <person name="Goldberg J."/>
            <person name="Griggs A."/>
            <person name="Gujja S."/>
            <person name="Hansen M."/>
            <person name="Howarth C."/>
            <person name="Imamovic A."/>
            <person name="Larimer J."/>
            <person name="McCowan C."/>
            <person name="Murphy C."/>
            <person name="Pearson M."/>
            <person name="Priest M."/>
            <person name="Roberts A."/>
            <person name="Saif S."/>
            <person name="Shea T."/>
            <person name="Sykes S."/>
            <person name="Wortman J."/>
            <person name="Nusbaum C."/>
            <person name="Birren B."/>
        </authorList>
    </citation>
    <scope>NUCLEOTIDE SEQUENCE</scope>
    <source>
        <strain evidence="3">CBS 10118</strain>
    </source>
</reference>
<reference evidence="2" key="1">
    <citation type="submission" date="2013-07" db="EMBL/GenBank/DDBJ databases">
        <title>The Genome Sequence of Cryptococcus bestiolae CBS10118.</title>
        <authorList>
            <consortium name="The Broad Institute Genome Sequencing Platform"/>
            <person name="Cuomo C."/>
            <person name="Litvintseva A."/>
            <person name="Chen Y."/>
            <person name="Heitman J."/>
            <person name="Sun S."/>
            <person name="Springer D."/>
            <person name="Dromer F."/>
            <person name="Young S.K."/>
            <person name="Zeng Q."/>
            <person name="Gargeya S."/>
            <person name="Fitzgerald M."/>
            <person name="Abouelleil A."/>
            <person name="Alvarado L."/>
            <person name="Berlin A.M."/>
            <person name="Chapman S.B."/>
            <person name="Dewar J."/>
            <person name="Goldberg J."/>
            <person name="Griggs A."/>
            <person name="Gujja S."/>
            <person name="Hansen M."/>
            <person name="Howarth C."/>
            <person name="Imamovic A."/>
            <person name="Larimer J."/>
            <person name="McCowan C."/>
            <person name="Murphy C."/>
            <person name="Pearson M."/>
            <person name="Priest M."/>
            <person name="Roberts A."/>
            <person name="Saif S."/>
            <person name="Shea T."/>
            <person name="Sykes S."/>
            <person name="Wortman J."/>
            <person name="Nusbaum C."/>
            <person name="Birren B."/>
        </authorList>
    </citation>
    <scope>NUCLEOTIDE SEQUENCE [LARGE SCALE GENOMIC DNA]</scope>
    <source>
        <strain evidence="2">CBS 10118</strain>
    </source>
</reference>